<accession>A0A977TIV4</accession>
<dbReference type="SMART" id="SM00407">
    <property type="entry name" value="IGc1"/>
    <property type="match status" value="1"/>
</dbReference>
<keyword evidence="4" id="KW-0812">Transmembrane</keyword>
<keyword evidence="5" id="KW-0732">Signal</keyword>
<dbReference type="PANTHER" id="PTHR16675">
    <property type="entry name" value="MHC CLASS I-RELATED"/>
    <property type="match status" value="1"/>
</dbReference>
<dbReference type="InterPro" id="IPR011162">
    <property type="entry name" value="MHC_I/II-like_Ag-recog"/>
</dbReference>
<dbReference type="AlphaFoldDB" id="A0A977TIV4"/>
<keyword evidence="1" id="KW-0325">Glycoprotein</keyword>
<dbReference type="InterPro" id="IPR013783">
    <property type="entry name" value="Ig-like_fold"/>
</dbReference>
<dbReference type="InterPro" id="IPR050208">
    <property type="entry name" value="MHC_class-I_related"/>
</dbReference>
<evidence type="ECO:0000256" key="2">
    <source>
        <dbReference type="RuleBase" id="RU004439"/>
    </source>
</evidence>
<dbReference type="PRINTS" id="PR01638">
    <property type="entry name" value="MHCCLASSI"/>
</dbReference>
<feature type="domain" description="Ig-like" evidence="6">
    <location>
        <begin position="201"/>
        <end position="275"/>
    </location>
</feature>
<evidence type="ECO:0000256" key="3">
    <source>
        <dbReference type="SAM" id="MobiDB-lite"/>
    </source>
</evidence>
<dbReference type="Pfam" id="PF00129">
    <property type="entry name" value="MHC_I"/>
    <property type="match status" value="1"/>
</dbReference>
<dbReference type="PANTHER" id="PTHR16675:SF237">
    <property type="entry name" value="MHC CLASS I ANTIGEN TRANSCRIPT VARIANT 1-RELATED"/>
    <property type="match status" value="1"/>
</dbReference>
<feature type="signal peptide" evidence="5">
    <location>
        <begin position="1"/>
        <end position="16"/>
    </location>
</feature>
<evidence type="ECO:0000256" key="1">
    <source>
        <dbReference type="ARBA" id="ARBA00023180"/>
    </source>
</evidence>
<feature type="transmembrane region" description="Helical" evidence="4">
    <location>
        <begin position="308"/>
        <end position="331"/>
    </location>
</feature>
<feature type="compositionally biased region" description="Polar residues" evidence="3">
    <location>
        <begin position="355"/>
        <end position="365"/>
    </location>
</feature>
<dbReference type="Gene3D" id="3.30.500.10">
    <property type="entry name" value="MHC class I-like antigen recognition-like"/>
    <property type="match status" value="1"/>
</dbReference>
<dbReference type="PROSITE" id="PS50835">
    <property type="entry name" value="IG_LIKE"/>
    <property type="match status" value="1"/>
</dbReference>
<dbReference type="SUPFAM" id="SSF54452">
    <property type="entry name" value="MHC antigen-recognition domain"/>
    <property type="match status" value="1"/>
</dbReference>
<feature type="compositionally biased region" description="Low complexity" evidence="3">
    <location>
        <begin position="375"/>
        <end position="389"/>
    </location>
</feature>
<dbReference type="InterPro" id="IPR007110">
    <property type="entry name" value="Ig-like_dom"/>
</dbReference>
<name>A0A977TIV4_9TELE</name>
<evidence type="ECO:0000256" key="4">
    <source>
        <dbReference type="SAM" id="Phobius"/>
    </source>
</evidence>
<dbReference type="GO" id="GO:0009897">
    <property type="term" value="C:external side of plasma membrane"/>
    <property type="evidence" value="ECO:0007669"/>
    <property type="project" value="TreeGrafter"/>
</dbReference>
<dbReference type="EMBL" id="MZ572212">
    <property type="protein sequence ID" value="UXV25342.1"/>
    <property type="molecule type" value="mRNA"/>
</dbReference>
<protein>
    <submittedName>
        <fullName evidence="7">Major histocompatibility complex class I-related protein</fullName>
    </submittedName>
</protein>
<sequence>MKLFVFLFLLVNGASAVTHSLKYFLTASSQVPNFPDFVVVGLVDEVQMFYYDSNTEKAVPTQDWMKNVTEEDPQYWERQTGKFLRQQQLFKANIEVIKERFNQTGGVHVLQRMYGCEWDDETDEVKAYRQDSYDGEDFIAFDLETESWIAAKPEALLTKQKWENNTTFTTQTKKYLTQTCPDWLKKYVNYGRSSLMRNDVPSVSLLQKTPSSPVSCHATGFYPDRAMMFWRKDGEEIHEGVEHGEILPNHDGSFQMNVDLDISSVSPEDWRRYDCVFRLSGVEDDIITKLDGRHTRSNRGEPTDTTTMMIISVTAGVAVVAFVVLIVAVGVTRHKKKNDVKQTPPDPPTEVMIADTNSELNSSPMSPGRLERTMSQSSDESSDGSVGSDAPLIRESVSSCDL</sequence>
<evidence type="ECO:0000313" key="7">
    <source>
        <dbReference type="EMBL" id="UXV25342.1"/>
    </source>
</evidence>
<dbReference type="GO" id="GO:0005615">
    <property type="term" value="C:extracellular space"/>
    <property type="evidence" value="ECO:0007669"/>
    <property type="project" value="TreeGrafter"/>
</dbReference>
<reference evidence="7" key="1">
    <citation type="submission" date="2021-07" db="EMBL/GenBank/DDBJ databases">
        <title>Transcriptional, histopathological and biochemical response of Mugil incilis (lisa) to environmental stressors from three aquatic ecosystems of the Colombian Caribbean.</title>
        <authorList>
            <person name="Bertel-Sevilla A.P."/>
            <person name="Olivero-Verbel J.T."/>
            <person name="Cuesta A."/>
        </authorList>
    </citation>
    <scope>NUCLEOTIDE SEQUENCE</scope>
    <source>
        <tissue evidence="7">Liver</tissue>
    </source>
</reference>
<dbReference type="InterPro" id="IPR037055">
    <property type="entry name" value="MHC_I-like_Ag-recog_sf"/>
</dbReference>
<dbReference type="SUPFAM" id="SSF48726">
    <property type="entry name" value="Immunoglobulin"/>
    <property type="match status" value="1"/>
</dbReference>
<keyword evidence="4" id="KW-0472">Membrane</keyword>
<comment type="similarity">
    <text evidence="2">Belongs to the MHC class I family.</text>
</comment>
<dbReference type="InterPro" id="IPR036179">
    <property type="entry name" value="Ig-like_dom_sf"/>
</dbReference>
<dbReference type="FunFam" id="2.60.40.10:FF:000943">
    <property type="entry name" value="Classical MHC class I molecule, alpha-chain"/>
    <property type="match status" value="1"/>
</dbReference>
<organism evidence="7">
    <name type="scientific">Mugil incilis</name>
    <name type="common">Parassi mullet</name>
    <dbReference type="NCBI Taxonomy" id="426483"/>
    <lineage>
        <taxon>Eukaryota</taxon>
        <taxon>Metazoa</taxon>
        <taxon>Chordata</taxon>
        <taxon>Craniata</taxon>
        <taxon>Vertebrata</taxon>
        <taxon>Euteleostomi</taxon>
        <taxon>Actinopterygii</taxon>
        <taxon>Neopterygii</taxon>
        <taxon>Teleostei</taxon>
        <taxon>Neoteleostei</taxon>
        <taxon>Acanthomorphata</taxon>
        <taxon>Ovalentaria</taxon>
        <taxon>Mugilomorphae</taxon>
        <taxon>Mugilidae</taxon>
        <taxon>Mugil</taxon>
    </lineage>
</organism>
<proteinExistence type="evidence at transcript level"/>
<dbReference type="Pfam" id="PF07654">
    <property type="entry name" value="C1-set"/>
    <property type="match status" value="1"/>
</dbReference>
<dbReference type="InterPro" id="IPR011161">
    <property type="entry name" value="MHC_I-like_Ag-recog"/>
</dbReference>
<feature type="chain" id="PRO_5037248545" evidence="5">
    <location>
        <begin position="17"/>
        <end position="402"/>
    </location>
</feature>
<evidence type="ECO:0000259" key="6">
    <source>
        <dbReference type="PROSITE" id="PS50835"/>
    </source>
</evidence>
<evidence type="ECO:0000256" key="5">
    <source>
        <dbReference type="SAM" id="SignalP"/>
    </source>
</evidence>
<dbReference type="FunFam" id="3.30.500.10:FF:000001">
    <property type="entry name" value="H-2 class I histocompatibility antigen, alpha chain"/>
    <property type="match status" value="1"/>
</dbReference>
<feature type="region of interest" description="Disordered" evidence="3">
    <location>
        <begin position="335"/>
        <end position="402"/>
    </location>
</feature>
<dbReference type="InterPro" id="IPR003597">
    <property type="entry name" value="Ig_C1-set"/>
</dbReference>
<dbReference type="Gene3D" id="2.60.40.10">
    <property type="entry name" value="Immunoglobulins"/>
    <property type="match status" value="1"/>
</dbReference>
<dbReference type="GO" id="GO:0006955">
    <property type="term" value="P:immune response"/>
    <property type="evidence" value="ECO:0007669"/>
    <property type="project" value="TreeGrafter"/>
</dbReference>
<dbReference type="InterPro" id="IPR001039">
    <property type="entry name" value="MHC_I_a_a1/a2"/>
</dbReference>
<keyword evidence="4" id="KW-1133">Transmembrane helix</keyword>